<dbReference type="InterPro" id="IPR052551">
    <property type="entry name" value="UV-DNA_repair_photolyase"/>
</dbReference>
<dbReference type="Gene3D" id="1.10.579.10">
    <property type="entry name" value="DNA Cyclobutane Dipyrimidine Photolyase, subunit A, domain 3"/>
    <property type="match status" value="1"/>
</dbReference>
<dbReference type="InterPro" id="IPR007357">
    <property type="entry name" value="PhrB-like"/>
</dbReference>
<dbReference type="PANTHER" id="PTHR38657:SF1">
    <property type="entry name" value="SLR1343 PROTEIN"/>
    <property type="match status" value="1"/>
</dbReference>
<dbReference type="InterPro" id="IPR036134">
    <property type="entry name" value="Crypto/Photolyase_FAD-like_sf"/>
</dbReference>
<organism evidence="1 2">
    <name type="scientific">Psychromarinibacter sediminicola</name>
    <dbReference type="NCBI Taxonomy" id="3033385"/>
    <lineage>
        <taxon>Bacteria</taxon>
        <taxon>Pseudomonadati</taxon>
        <taxon>Pseudomonadota</taxon>
        <taxon>Alphaproteobacteria</taxon>
        <taxon>Rhodobacterales</taxon>
        <taxon>Paracoccaceae</taxon>
        <taxon>Psychromarinibacter</taxon>
    </lineage>
</organism>
<gene>
    <name evidence="1" type="ORF">P1J78_13695</name>
</gene>
<reference evidence="1" key="1">
    <citation type="submission" date="2023-03" db="EMBL/GenBank/DDBJ databases">
        <title>Multiphase analysis and comparison of six strains from genera Psychromarinibacter, Lutimaribacter, and Maritimibacter, including a novel species: Psychromarinibacter sediminicola sp. nov.</title>
        <authorList>
            <person name="Wang Y.-H."/>
            <person name="Ye M.-Q."/>
            <person name="Du Z.-J."/>
        </authorList>
    </citation>
    <scope>NUCLEOTIDE SEQUENCE</scope>
    <source>
        <strain evidence="1">C21-152</strain>
    </source>
</reference>
<dbReference type="RefSeq" id="WP_275567940.1">
    <property type="nucleotide sequence ID" value="NZ_JARGYC010000034.1"/>
</dbReference>
<keyword evidence="2" id="KW-1185">Reference proteome</keyword>
<dbReference type="SUPFAM" id="SSF48173">
    <property type="entry name" value="Cryptochrome/photolyase FAD-binding domain"/>
    <property type="match status" value="1"/>
</dbReference>
<accession>A0AAE3TAA4</accession>
<proteinExistence type="predicted"/>
<dbReference type="Gene3D" id="3.40.50.620">
    <property type="entry name" value="HUPs"/>
    <property type="match status" value="1"/>
</dbReference>
<dbReference type="PANTHER" id="PTHR38657">
    <property type="entry name" value="SLR1343 PROTEIN"/>
    <property type="match status" value="1"/>
</dbReference>
<dbReference type="Proteomes" id="UP001220964">
    <property type="component" value="Unassembled WGS sequence"/>
</dbReference>
<dbReference type="AlphaFoldDB" id="A0AAE3TAA4"/>
<dbReference type="Gene3D" id="1.10.10.1710">
    <property type="entry name" value="Deoxyribodipyrimidine photolyase-related"/>
    <property type="match status" value="1"/>
</dbReference>
<evidence type="ECO:0000313" key="2">
    <source>
        <dbReference type="Proteomes" id="UP001220964"/>
    </source>
</evidence>
<protein>
    <submittedName>
        <fullName evidence="1">Cryptochrome/photolyase family protein</fullName>
    </submittedName>
</protein>
<evidence type="ECO:0000313" key="1">
    <source>
        <dbReference type="EMBL" id="MDF0601794.1"/>
    </source>
</evidence>
<dbReference type="InterPro" id="IPR014729">
    <property type="entry name" value="Rossmann-like_a/b/a_fold"/>
</dbReference>
<sequence>MVSLVLVLGDQLTPSLAALAAADKARDTVVMAEVMEEATYVPHHPKKIAFCLAAMRKFAAALEADGWQVAYTRLDDPENTGSIPGELLRRADQYGTDTAHVTQPGEWRLFEALGGRGGDVPLTVRWHADDRFVCSTKAFDAWAEGRKSLRMEHFYREMRRKTGLLMDGDQPAGGQWNYDHDNRKPPPDGIETAPMQFTPDDTVNEVLDLVGTKFRRNFGALRPFRFATDRSQARRALAHFVKHALPHFGDYQDAMLTGQRFLYHSVLSVYLNAGLLTPMEICRAVEDAWKAGDVPINAAEGFIRQVIGWREFIRGIYFREGPDYVRRNALNHQRKLPAFYWTGETDMHCIAETVEQTRDAAYAHHIQRLMVTGNFALLAGVAPAEVHDWYMASYADAYGWVMAANVIGMSQFADGGLMASKPYVSSGSYIDRMSDYCRSCRYRVKDKTGPDACPFNLLYWQFLDRHRARFEGNPRMAQMYRTWDRMDGDRRETVLREAEVFLDRLSKGARV</sequence>
<dbReference type="Pfam" id="PF04244">
    <property type="entry name" value="DPRP"/>
    <property type="match status" value="1"/>
</dbReference>
<dbReference type="Gene3D" id="1.25.40.80">
    <property type="match status" value="1"/>
</dbReference>
<comment type="caution">
    <text evidence="1">The sequence shown here is derived from an EMBL/GenBank/DDBJ whole genome shotgun (WGS) entry which is preliminary data.</text>
</comment>
<dbReference type="EMBL" id="JARGYC010000034">
    <property type="protein sequence ID" value="MDF0601794.1"/>
    <property type="molecule type" value="Genomic_DNA"/>
</dbReference>
<name>A0AAE3TAA4_9RHOB</name>